<gene>
    <name evidence="1" type="ORF">Xseb_06815</name>
</gene>
<dbReference type="AlphaFoldDB" id="A0AAW4RIF4"/>
<proteinExistence type="predicted"/>
<reference evidence="1" key="1">
    <citation type="submission" date="2015-12" db="EMBL/GenBank/DDBJ databases">
        <authorList>
            <person name="Bansal K."/>
            <person name="Midha S."/>
            <person name="Patil P.B."/>
        </authorList>
    </citation>
    <scope>NUCLEOTIDE SEQUENCE</scope>
    <source>
        <strain evidence="1">LMG867</strain>
    </source>
</reference>
<dbReference type="RefSeq" id="WP_089113738.1">
    <property type="nucleotide sequence ID" value="NZ_LOKL01000079.1"/>
</dbReference>
<protein>
    <recommendedName>
        <fullName evidence="3">Type IV secretion system protein DotC</fullName>
    </recommendedName>
</protein>
<dbReference type="InterPro" id="IPR031618">
    <property type="entry name" value="T4SS_TraI"/>
</dbReference>
<name>A0AAW4RIF4_XANCI</name>
<sequence>MAASDTPPSLDQALSAYERNGAEVRVIDSAGELRATAIREDGLAYGVRAGLARRSYEIQQLLSKQAPQLDRTFDFNSLLMDRNVLPPVLTEASQVVQSEGNDILRITDKVYAIAKQAQFVTVAPSWRTYLVTEATFTYAPPEPYLAPKSGDERTVWKQAVTTGWKAGEEQADQILTESLNRLKRDYQGMLLYRRLLQQGVVSKPYVAEANYGITGDGDQVNINERMLRITALPKMQPSTQWKPIAVPATPIQPTVRVNP</sequence>
<evidence type="ECO:0000313" key="1">
    <source>
        <dbReference type="EMBL" id="MBZ3923621.1"/>
    </source>
</evidence>
<accession>A0AAW4RIF4</accession>
<evidence type="ECO:0000313" key="2">
    <source>
        <dbReference type="Proteomes" id="UP000825388"/>
    </source>
</evidence>
<organism evidence="1 2">
    <name type="scientific">Xanthomonas citri pv. sesbaniae</name>
    <dbReference type="NCBI Taxonomy" id="473425"/>
    <lineage>
        <taxon>Bacteria</taxon>
        <taxon>Pseudomonadati</taxon>
        <taxon>Pseudomonadota</taxon>
        <taxon>Gammaproteobacteria</taxon>
        <taxon>Lysobacterales</taxon>
        <taxon>Lysobacteraceae</taxon>
        <taxon>Xanthomonas</taxon>
    </lineage>
</organism>
<dbReference type="EMBL" id="LOKL01000079">
    <property type="protein sequence ID" value="MBZ3923621.1"/>
    <property type="molecule type" value="Genomic_DNA"/>
</dbReference>
<dbReference type="Pfam" id="PF16932">
    <property type="entry name" value="T4SS_TraI"/>
    <property type="match status" value="1"/>
</dbReference>
<comment type="caution">
    <text evidence="1">The sequence shown here is derived from an EMBL/GenBank/DDBJ whole genome shotgun (WGS) entry which is preliminary data.</text>
</comment>
<dbReference type="Proteomes" id="UP000825388">
    <property type="component" value="Unassembled WGS sequence"/>
</dbReference>
<evidence type="ECO:0008006" key="3">
    <source>
        <dbReference type="Google" id="ProtNLM"/>
    </source>
</evidence>